<gene>
    <name evidence="2" type="ORF">FHX37_0265</name>
</gene>
<accession>A0A543NEX2</accession>
<dbReference type="InterPro" id="IPR006342">
    <property type="entry name" value="FkbM_mtfrase"/>
</dbReference>
<dbReference type="GO" id="GO:0008171">
    <property type="term" value="F:O-methyltransferase activity"/>
    <property type="evidence" value="ECO:0007669"/>
    <property type="project" value="TreeGrafter"/>
</dbReference>
<evidence type="ECO:0000259" key="1">
    <source>
        <dbReference type="Pfam" id="PF05050"/>
    </source>
</evidence>
<dbReference type="Proteomes" id="UP000317422">
    <property type="component" value="Unassembled WGS sequence"/>
</dbReference>
<keyword evidence="3" id="KW-1185">Reference proteome</keyword>
<keyword evidence="2" id="KW-0808">Transferase</keyword>
<dbReference type="Pfam" id="PF05050">
    <property type="entry name" value="Methyltransf_21"/>
    <property type="match status" value="1"/>
</dbReference>
<dbReference type="SUPFAM" id="SSF53335">
    <property type="entry name" value="S-adenosyl-L-methionine-dependent methyltransferases"/>
    <property type="match status" value="1"/>
</dbReference>
<dbReference type="NCBIfam" id="TIGR01444">
    <property type="entry name" value="fkbM_fam"/>
    <property type="match status" value="1"/>
</dbReference>
<dbReference type="PANTHER" id="PTHR36973:SF4">
    <property type="entry name" value="NODULATION PROTEIN"/>
    <property type="match status" value="1"/>
</dbReference>
<protein>
    <submittedName>
        <fullName evidence="2">FkbM family methyltransferase</fullName>
    </submittedName>
</protein>
<dbReference type="GO" id="GO:0032259">
    <property type="term" value="P:methylation"/>
    <property type="evidence" value="ECO:0007669"/>
    <property type="project" value="UniProtKB-KW"/>
</dbReference>
<sequence length="284" mass="31142">MTNLGPGTALLSRNKNDRFTTLPFGEGAQLVVNKRRSAKEELAFQKSAANYLGARHVAALLEHYGANCVLDVGANVGQYAKQLRRHGYTGRIVSFEPVPGIVEKLRRAAAKDPNWWVYPHALGSTETSTTMNVVSGSMSSLLGPSEFGNRRYKRFSKIESQEVSVRRLDNILDEVLDGIDEPRPYLKLDTQGYDLEAFAGAGERIREFVGMQSEVALMQIYEGMPRMNEAIAAYEGAGFEITGMFPVTREESTGRVLEFDCVLARADSLVTPPAAAPSAAFATQ</sequence>
<organism evidence="2 3">
    <name type="scientific">Haloactinospora alba</name>
    <dbReference type="NCBI Taxonomy" id="405555"/>
    <lineage>
        <taxon>Bacteria</taxon>
        <taxon>Bacillati</taxon>
        <taxon>Actinomycetota</taxon>
        <taxon>Actinomycetes</taxon>
        <taxon>Streptosporangiales</taxon>
        <taxon>Nocardiopsidaceae</taxon>
        <taxon>Haloactinospora</taxon>
    </lineage>
</organism>
<keyword evidence="2" id="KW-0489">Methyltransferase</keyword>
<feature type="domain" description="Methyltransferase FkbM" evidence="1">
    <location>
        <begin position="71"/>
        <end position="207"/>
    </location>
</feature>
<dbReference type="InterPro" id="IPR053188">
    <property type="entry name" value="FkbM_Methyltransferase"/>
</dbReference>
<dbReference type="PANTHER" id="PTHR36973">
    <property type="entry name" value="SLL1456 PROTEIN-RELATED"/>
    <property type="match status" value="1"/>
</dbReference>
<evidence type="ECO:0000313" key="3">
    <source>
        <dbReference type="Proteomes" id="UP000317422"/>
    </source>
</evidence>
<dbReference type="Gene3D" id="3.40.50.150">
    <property type="entry name" value="Vaccinia Virus protein VP39"/>
    <property type="match status" value="1"/>
</dbReference>
<comment type="caution">
    <text evidence="2">The sequence shown here is derived from an EMBL/GenBank/DDBJ whole genome shotgun (WGS) entry which is preliminary data.</text>
</comment>
<dbReference type="InterPro" id="IPR029063">
    <property type="entry name" value="SAM-dependent_MTases_sf"/>
</dbReference>
<dbReference type="EMBL" id="VFQC01000001">
    <property type="protein sequence ID" value="TQN30388.1"/>
    <property type="molecule type" value="Genomic_DNA"/>
</dbReference>
<proteinExistence type="predicted"/>
<reference evidence="2 3" key="1">
    <citation type="submission" date="2019-06" db="EMBL/GenBank/DDBJ databases">
        <title>Sequencing the genomes of 1000 actinobacteria strains.</title>
        <authorList>
            <person name="Klenk H.-P."/>
        </authorList>
    </citation>
    <scope>NUCLEOTIDE SEQUENCE [LARGE SCALE GENOMIC DNA]</scope>
    <source>
        <strain evidence="2 3">DSM 45015</strain>
    </source>
</reference>
<name>A0A543NEX2_9ACTN</name>
<evidence type="ECO:0000313" key="2">
    <source>
        <dbReference type="EMBL" id="TQN30388.1"/>
    </source>
</evidence>
<dbReference type="AlphaFoldDB" id="A0A543NEX2"/>